<dbReference type="GO" id="GO:0016020">
    <property type="term" value="C:membrane"/>
    <property type="evidence" value="ECO:0007669"/>
    <property type="project" value="TreeGrafter"/>
</dbReference>
<dbReference type="EMBL" id="JBBNAF010000002">
    <property type="protein sequence ID" value="KAK9164411.1"/>
    <property type="molecule type" value="Genomic_DNA"/>
</dbReference>
<keyword evidence="3" id="KW-1185">Reference proteome</keyword>
<dbReference type="PANTHER" id="PTHR46207">
    <property type="entry name" value="PROTEIN RCC2"/>
    <property type="match status" value="1"/>
</dbReference>
<name>A0AAP0Q5T6_9MAGN</name>
<reference evidence="2 3" key="1">
    <citation type="submission" date="2024-01" db="EMBL/GenBank/DDBJ databases">
        <title>Genome assemblies of Stephania.</title>
        <authorList>
            <person name="Yang L."/>
        </authorList>
    </citation>
    <scope>NUCLEOTIDE SEQUENCE [LARGE SCALE GENOMIC DNA]</scope>
    <source>
        <strain evidence="2">YNDBR</strain>
        <tissue evidence="2">Leaf</tissue>
    </source>
</reference>
<feature type="region of interest" description="Disordered" evidence="1">
    <location>
        <begin position="166"/>
        <end position="287"/>
    </location>
</feature>
<dbReference type="InterPro" id="IPR028641">
    <property type="entry name" value="RCC2"/>
</dbReference>
<protein>
    <submittedName>
        <fullName evidence="2">Uncharacterized protein</fullName>
    </submittedName>
</protein>
<dbReference type="PANTHER" id="PTHR46207:SF1">
    <property type="entry name" value="PROTEIN RCC2"/>
    <property type="match status" value="1"/>
</dbReference>
<feature type="compositionally biased region" description="Polar residues" evidence="1">
    <location>
        <begin position="277"/>
        <end position="287"/>
    </location>
</feature>
<proteinExistence type="predicted"/>
<sequence length="287" mass="30952">MGIPFPSAGISMDNLGQVLQKMADRFLNFRTAGLPQYGQLGHGTDNECRLGHREQKDEWAPRLVEVFQRHNVLPPEAIVSAGSVNSACTAVDGTYAAWIQATCIISVAQMTLALVGVTHKMESLDTAPADKTLPVVWVSQWWSLTEQTSVTDLNRWPSSFISYAGSGVPEMEDLPSNKVGKRNAVKESASRKKRKKSKDSSDSEDEEGDDNSDGSEDDANGWVEEEARSGKASGSGRGKGAKKTPAQSKSSGRGRGRPPSADKSSGTKSRDDLEDQPPNQSIVQAMD</sequence>
<comment type="caution">
    <text evidence="2">The sequence shown here is derived from an EMBL/GenBank/DDBJ whole genome shotgun (WGS) entry which is preliminary data.</text>
</comment>
<dbReference type="AlphaFoldDB" id="A0AAP0Q5T6"/>
<gene>
    <name evidence="2" type="ORF">Syun_005313</name>
</gene>
<evidence type="ECO:0000313" key="2">
    <source>
        <dbReference type="EMBL" id="KAK9164411.1"/>
    </source>
</evidence>
<evidence type="ECO:0000256" key="1">
    <source>
        <dbReference type="SAM" id="MobiDB-lite"/>
    </source>
</evidence>
<organism evidence="2 3">
    <name type="scientific">Stephania yunnanensis</name>
    <dbReference type="NCBI Taxonomy" id="152371"/>
    <lineage>
        <taxon>Eukaryota</taxon>
        <taxon>Viridiplantae</taxon>
        <taxon>Streptophyta</taxon>
        <taxon>Embryophyta</taxon>
        <taxon>Tracheophyta</taxon>
        <taxon>Spermatophyta</taxon>
        <taxon>Magnoliopsida</taxon>
        <taxon>Ranunculales</taxon>
        <taxon>Menispermaceae</taxon>
        <taxon>Menispermoideae</taxon>
        <taxon>Cissampelideae</taxon>
        <taxon>Stephania</taxon>
    </lineage>
</organism>
<feature type="compositionally biased region" description="Acidic residues" evidence="1">
    <location>
        <begin position="202"/>
        <end position="219"/>
    </location>
</feature>
<dbReference type="GO" id="GO:0031267">
    <property type="term" value="F:small GTPase binding"/>
    <property type="evidence" value="ECO:0007669"/>
    <property type="project" value="TreeGrafter"/>
</dbReference>
<dbReference type="Proteomes" id="UP001420932">
    <property type="component" value="Unassembled WGS sequence"/>
</dbReference>
<evidence type="ECO:0000313" key="3">
    <source>
        <dbReference type="Proteomes" id="UP001420932"/>
    </source>
</evidence>
<accession>A0AAP0Q5T6</accession>